<gene>
    <name evidence="1" type="ORF">ERICIII_00907</name>
</gene>
<reference evidence="2" key="1">
    <citation type="submission" date="2017-02" db="EMBL/GenBank/DDBJ databases">
        <title>Delineation of Paenibacillus larvae strains originating from foulbrood outbreaks.</title>
        <authorList>
            <person name="Beims H."/>
            <person name="Bunk B."/>
            <person name="Sproeer C."/>
            <person name="Mohr K.I."/>
            <person name="Pradella S."/>
            <person name="Guenther G."/>
            <person name="Rohde M."/>
            <person name="von der Ohe W."/>
            <person name="Steinert M."/>
        </authorList>
    </citation>
    <scope>NUCLEOTIDE SEQUENCE [LARGE SCALE GENOMIC DNA]</scope>
    <source>
        <strain evidence="2">Eric_III</strain>
    </source>
</reference>
<dbReference type="InterPro" id="IPR011964">
    <property type="entry name" value="YVTN_b-propeller_repeat"/>
</dbReference>
<dbReference type="EMBL" id="CP019655">
    <property type="protein sequence ID" value="AVF25114.1"/>
    <property type="molecule type" value="Genomic_DNA"/>
</dbReference>
<organism evidence="1 2">
    <name type="scientific">Paenibacillus larvae subsp. larvae</name>
    <dbReference type="NCBI Taxonomy" id="147375"/>
    <lineage>
        <taxon>Bacteria</taxon>
        <taxon>Bacillati</taxon>
        <taxon>Bacillota</taxon>
        <taxon>Bacilli</taxon>
        <taxon>Bacillales</taxon>
        <taxon>Paenibacillaceae</taxon>
        <taxon>Paenibacillus</taxon>
    </lineage>
</organism>
<dbReference type="Gene3D" id="2.130.10.10">
    <property type="entry name" value="YVTN repeat-like/Quinoprotein amine dehydrogenase"/>
    <property type="match status" value="1"/>
</dbReference>
<dbReference type="RefSeq" id="WP_077996872.1">
    <property type="nucleotide sequence ID" value="NZ_CP019655.1"/>
</dbReference>
<evidence type="ECO:0000313" key="2">
    <source>
        <dbReference type="Proteomes" id="UP000239833"/>
    </source>
</evidence>
<dbReference type="InterPro" id="IPR011048">
    <property type="entry name" value="Haem_d1_sf"/>
</dbReference>
<protein>
    <submittedName>
        <fullName evidence="1">40-residue YVTN family beta-propeller repeat</fullName>
    </submittedName>
</protein>
<dbReference type="InterPro" id="IPR015943">
    <property type="entry name" value="WD40/YVTN_repeat-like_dom_sf"/>
</dbReference>
<dbReference type="PANTHER" id="PTHR47197:SF3">
    <property type="entry name" value="DIHYDRO-HEME D1 DEHYDROGENASE"/>
    <property type="match status" value="1"/>
</dbReference>
<accession>A0A2L1UAE2</accession>
<dbReference type="PANTHER" id="PTHR47197">
    <property type="entry name" value="PROTEIN NIRF"/>
    <property type="match status" value="1"/>
</dbReference>
<dbReference type="InterPro" id="IPR051200">
    <property type="entry name" value="Host-pathogen_enzymatic-act"/>
</dbReference>
<dbReference type="NCBIfam" id="TIGR02276">
    <property type="entry name" value="beta_rpt_yvtn"/>
    <property type="match status" value="1"/>
</dbReference>
<name>A0A2L1UAE2_9BACL</name>
<dbReference type="AlphaFoldDB" id="A0A2L1UAE2"/>
<dbReference type="Proteomes" id="UP000239833">
    <property type="component" value="Chromosome"/>
</dbReference>
<proteinExistence type="predicted"/>
<sequence length="206" mass="22943">MSITPNGKYVNIPCWGADSLSIIEVNYDVPEKSREVYRVFLGRDARPYHAFSDYDNKLVYTANTHKHSISVVNLLDLKLEREVPVGYGPRAVIADTERNLLYVSCEASNSVSVVDKDNWKEIKQIPVGPTPRGLNIDSPMLFVSSFTRALSKDLMSQANSLSIVDLRKFENIGTIKTGLGPCSISIYDPALKPQNSKQYSEQIASV</sequence>
<dbReference type="GeneID" id="64217730"/>
<evidence type="ECO:0000313" key="1">
    <source>
        <dbReference type="EMBL" id="AVF25114.1"/>
    </source>
</evidence>
<dbReference type="SUPFAM" id="SSF51004">
    <property type="entry name" value="C-terminal (heme d1) domain of cytochrome cd1-nitrite reductase"/>
    <property type="match status" value="1"/>
</dbReference>